<sequence length="61" mass="6984">MHEGLWWLQTFSIINEVYSGVALQLISLIFDEGIHFDKIISLWESDCGVTIFMSASFSTQK</sequence>
<evidence type="ECO:0000313" key="2">
    <source>
        <dbReference type="WBParaSite" id="PgR010_g207_t07"/>
    </source>
</evidence>
<evidence type="ECO:0000313" key="1">
    <source>
        <dbReference type="Proteomes" id="UP000887569"/>
    </source>
</evidence>
<keyword evidence="1" id="KW-1185">Reference proteome</keyword>
<reference evidence="2" key="1">
    <citation type="submission" date="2022-11" db="UniProtKB">
        <authorList>
            <consortium name="WormBaseParasite"/>
        </authorList>
    </citation>
    <scope>IDENTIFICATION</scope>
</reference>
<dbReference type="WBParaSite" id="PgR010_g207_t07">
    <property type="protein sequence ID" value="PgR010_g207_t07"/>
    <property type="gene ID" value="PgR010_g207"/>
</dbReference>
<organism evidence="1 2">
    <name type="scientific">Parascaris univalens</name>
    <name type="common">Nematode worm</name>
    <dbReference type="NCBI Taxonomy" id="6257"/>
    <lineage>
        <taxon>Eukaryota</taxon>
        <taxon>Metazoa</taxon>
        <taxon>Ecdysozoa</taxon>
        <taxon>Nematoda</taxon>
        <taxon>Chromadorea</taxon>
        <taxon>Rhabditida</taxon>
        <taxon>Spirurina</taxon>
        <taxon>Ascaridomorpha</taxon>
        <taxon>Ascaridoidea</taxon>
        <taxon>Ascarididae</taxon>
        <taxon>Parascaris</taxon>
    </lineage>
</organism>
<dbReference type="Proteomes" id="UP000887569">
    <property type="component" value="Unplaced"/>
</dbReference>
<accession>A0A915AQ72</accession>
<name>A0A915AQ72_PARUN</name>
<dbReference type="AlphaFoldDB" id="A0A915AQ72"/>
<protein>
    <submittedName>
        <fullName evidence="2">Uncharacterized protein</fullName>
    </submittedName>
</protein>
<proteinExistence type="predicted"/>